<organism evidence="5 6">
    <name type="scientific">Aromatoleum diolicum</name>
    <dbReference type="NCBI Taxonomy" id="75796"/>
    <lineage>
        <taxon>Bacteria</taxon>
        <taxon>Pseudomonadati</taxon>
        <taxon>Pseudomonadota</taxon>
        <taxon>Betaproteobacteria</taxon>
        <taxon>Rhodocyclales</taxon>
        <taxon>Rhodocyclaceae</taxon>
        <taxon>Aromatoleum</taxon>
    </lineage>
</organism>
<comment type="caution">
    <text evidence="5">The sequence shown here is derived from an EMBL/GenBank/DDBJ whole genome shotgun (WGS) entry which is preliminary data.</text>
</comment>
<keyword evidence="2 3" id="KW-0040">ANK repeat</keyword>
<evidence type="ECO:0000256" key="2">
    <source>
        <dbReference type="ARBA" id="ARBA00023043"/>
    </source>
</evidence>
<feature type="repeat" description="ANK" evidence="3">
    <location>
        <begin position="158"/>
        <end position="190"/>
    </location>
</feature>
<evidence type="ECO:0000256" key="1">
    <source>
        <dbReference type="ARBA" id="ARBA00022737"/>
    </source>
</evidence>
<accession>A0ABX1Q7T3</accession>
<keyword evidence="4" id="KW-0732">Signal</keyword>
<reference evidence="5 6" key="1">
    <citation type="submission" date="2019-12" db="EMBL/GenBank/DDBJ databases">
        <title>Comparative genomics gives insights into the taxonomy of the Azoarcus-Aromatoleum group and reveals separate origins of nif in the plant-associated Azoarcus and non-plant-associated Aromatoleum sub-groups.</title>
        <authorList>
            <person name="Lafos M."/>
            <person name="Maluk M."/>
            <person name="Batista M."/>
            <person name="Junghare M."/>
            <person name="Carmona M."/>
            <person name="Faoro H."/>
            <person name="Cruz L.M."/>
            <person name="Battistoni F."/>
            <person name="De Souza E."/>
            <person name="Pedrosa F."/>
            <person name="Chen W.-M."/>
            <person name="Poole P.S."/>
            <person name="Dixon R.A."/>
            <person name="James E.K."/>
        </authorList>
    </citation>
    <scope>NUCLEOTIDE SEQUENCE [LARGE SCALE GENOMIC DNA]</scope>
    <source>
        <strain evidence="5 6">22Lin</strain>
    </source>
</reference>
<evidence type="ECO:0000313" key="5">
    <source>
        <dbReference type="EMBL" id="NMG74068.1"/>
    </source>
</evidence>
<dbReference type="InterPro" id="IPR036770">
    <property type="entry name" value="Ankyrin_rpt-contain_sf"/>
</dbReference>
<name>A0ABX1Q7T3_9RHOO</name>
<evidence type="ECO:0000256" key="4">
    <source>
        <dbReference type="SAM" id="SignalP"/>
    </source>
</evidence>
<dbReference type="PROSITE" id="PS50297">
    <property type="entry name" value="ANK_REP_REGION"/>
    <property type="match status" value="3"/>
</dbReference>
<dbReference type="Pfam" id="PF12796">
    <property type="entry name" value="Ank_2"/>
    <property type="match status" value="2"/>
</dbReference>
<dbReference type="SUPFAM" id="SSF48403">
    <property type="entry name" value="Ankyrin repeat"/>
    <property type="match status" value="1"/>
</dbReference>
<dbReference type="RefSeq" id="WP_169259218.1">
    <property type="nucleotide sequence ID" value="NZ_WTVQ01000005.1"/>
</dbReference>
<gene>
    <name evidence="5" type="ORF">GPA25_04790</name>
</gene>
<dbReference type="EMBL" id="WTVQ01000005">
    <property type="protein sequence ID" value="NMG74068.1"/>
    <property type="molecule type" value="Genomic_DNA"/>
</dbReference>
<evidence type="ECO:0008006" key="7">
    <source>
        <dbReference type="Google" id="ProtNLM"/>
    </source>
</evidence>
<dbReference type="PANTHER" id="PTHR24166">
    <property type="entry name" value="ROLLING PEBBLES, ISOFORM B"/>
    <property type="match status" value="1"/>
</dbReference>
<sequence>MPKHTESVRRLAAAALVAVSLGSGLVHADSYEDSLSAARRGDTQQLVQLLNRGLDPDTVDAQGNTLLMLAARDGNAQTVEALLKYRPKVSRRNPAGDSALMLAVLKGETAVVDLLLDAGAQVNHDGWTPLMYAAFEGRLELVERLLARSADVQALAPNQSNSLMLAARNGHIEVVRRLLKTGISLDQKNDAGFTAESWALENGNTDIAALLRAERGRRPALPAGGAPGTQ</sequence>
<dbReference type="InterPro" id="IPR050889">
    <property type="entry name" value="Dendritic_Spine_Reg/Scaffold"/>
</dbReference>
<proteinExistence type="predicted"/>
<dbReference type="Gene3D" id="1.25.40.20">
    <property type="entry name" value="Ankyrin repeat-containing domain"/>
    <property type="match status" value="2"/>
</dbReference>
<dbReference type="InterPro" id="IPR002110">
    <property type="entry name" value="Ankyrin_rpt"/>
</dbReference>
<dbReference type="SMART" id="SM00248">
    <property type="entry name" value="ANK"/>
    <property type="match status" value="5"/>
</dbReference>
<dbReference type="Proteomes" id="UP000648984">
    <property type="component" value="Unassembled WGS sequence"/>
</dbReference>
<dbReference type="PANTHER" id="PTHR24166:SF48">
    <property type="entry name" value="PROTEIN VAPYRIN"/>
    <property type="match status" value="1"/>
</dbReference>
<feature type="repeat" description="ANK" evidence="3">
    <location>
        <begin position="95"/>
        <end position="123"/>
    </location>
</feature>
<feature type="signal peptide" evidence="4">
    <location>
        <begin position="1"/>
        <end position="28"/>
    </location>
</feature>
<feature type="repeat" description="ANK" evidence="3">
    <location>
        <begin position="62"/>
        <end position="94"/>
    </location>
</feature>
<feature type="chain" id="PRO_5045932460" description="Ankyrin repeat domain-containing protein" evidence="4">
    <location>
        <begin position="29"/>
        <end position="230"/>
    </location>
</feature>
<dbReference type="PROSITE" id="PS50088">
    <property type="entry name" value="ANK_REPEAT"/>
    <property type="match status" value="4"/>
</dbReference>
<feature type="repeat" description="ANK" evidence="3">
    <location>
        <begin position="125"/>
        <end position="157"/>
    </location>
</feature>
<keyword evidence="6" id="KW-1185">Reference proteome</keyword>
<evidence type="ECO:0000313" key="6">
    <source>
        <dbReference type="Proteomes" id="UP000648984"/>
    </source>
</evidence>
<protein>
    <recommendedName>
        <fullName evidence="7">Ankyrin repeat domain-containing protein</fullName>
    </recommendedName>
</protein>
<keyword evidence="1" id="KW-0677">Repeat</keyword>
<evidence type="ECO:0000256" key="3">
    <source>
        <dbReference type="PROSITE-ProRule" id="PRU00023"/>
    </source>
</evidence>